<evidence type="ECO:0000259" key="17">
    <source>
        <dbReference type="PROSITE" id="PS50157"/>
    </source>
</evidence>
<evidence type="ECO:0000313" key="22">
    <source>
        <dbReference type="RefSeq" id="XP_025704691.1"/>
    </source>
</evidence>
<dbReference type="InterPro" id="IPR013087">
    <property type="entry name" value="Znf_C2H2_type"/>
</dbReference>
<dbReference type="InterPro" id="IPR001909">
    <property type="entry name" value="KRAB"/>
</dbReference>
<accession>A0A3Q7MD67</accession>
<evidence type="ECO:0000256" key="6">
    <source>
        <dbReference type="ARBA" id="ARBA00022723"/>
    </source>
</evidence>
<feature type="domain" description="C2H2-type" evidence="17">
    <location>
        <begin position="567"/>
        <end position="594"/>
    </location>
</feature>
<proteinExistence type="inferred from homology"/>
<keyword evidence="11" id="KW-0238">DNA-binding</keyword>
<dbReference type="RefSeq" id="XP_025704691.1">
    <property type="nucleotide sequence ID" value="XM_025848906.1"/>
</dbReference>
<dbReference type="Gene3D" id="3.30.160.60">
    <property type="entry name" value="Classic Zinc Finger"/>
    <property type="match status" value="5"/>
</dbReference>
<reference evidence="21 22" key="2">
    <citation type="submission" date="2025-04" db="UniProtKB">
        <authorList>
            <consortium name="RefSeq"/>
        </authorList>
    </citation>
    <scope>IDENTIFICATION</scope>
    <source>
        <tissue evidence="21 22">Blood</tissue>
    </source>
</reference>
<evidence type="ECO:0000256" key="13">
    <source>
        <dbReference type="ARBA" id="ARBA00023242"/>
    </source>
</evidence>
<evidence type="ECO:0000256" key="4">
    <source>
        <dbReference type="ARBA" id="ARBA00022490"/>
    </source>
</evidence>
<dbReference type="PROSITE" id="PS50804">
    <property type="entry name" value="SCAN_BOX"/>
    <property type="match status" value="1"/>
</dbReference>
<evidence type="ECO:0000256" key="1">
    <source>
        <dbReference type="ARBA" id="ARBA00004123"/>
    </source>
</evidence>
<evidence type="ECO:0000256" key="14">
    <source>
        <dbReference type="PROSITE-ProRule" id="PRU00042"/>
    </source>
</evidence>
<evidence type="ECO:0000259" key="19">
    <source>
        <dbReference type="PROSITE" id="PS50805"/>
    </source>
</evidence>
<dbReference type="Pfam" id="PF01352">
    <property type="entry name" value="KRAB"/>
    <property type="match status" value="2"/>
</dbReference>
<keyword evidence="12" id="KW-0804">Transcription</keyword>
<evidence type="ECO:0000256" key="2">
    <source>
        <dbReference type="ARBA" id="ARBA00004496"/>
    </source>
</evidence>
<feature type="domain" description="C2H2-type" evidence="17">
    <location>
        <begin position="539"/>
        <end position="566"/>
    </location>
</feature>
<keyword evidence="13 15" id="KW-0539">Nucleus</keyword>
<dbReference type="SMART" id="SM00349">
    <property type="entry name" value="KRAB"/>
    <property type="match status" value="2"/>
</dbReference>
<organism evidence="20 21">
    <name type="scientific">Callorhinus ursinus</name>
    <name type="common">Northern fur seal</name>
    <dbReference type="NCBI Taxonomy" id="34884"/>
    <lineage>
        <taxon>Eukaryota</taxon>
        <taxon>Metazoa</taxon>
        <taxon>Chordata</taxon>
        <taxon>Craniata</taxon>
        <taxon>Vertebrata</taxon>
        <taxon>Euteleostomi</taxon>
        <taxon>Mammalia</taxon>
        <taxon>Eutheria</taxon>
        <taxon>Laurasiatheria</taxon>
        <taxon>Carnivora</taxon>
        <taxon>Caniformia</taxon>
        <taxon>Pinnipedia</taxon>
        <taxon>Otariidae</taxon>
        <taxon>Callorhinus</taxon>
    </lineage>
</organism>
<dbReference type="PANTHER" id="PTHR24381:SF390">
    <property type="entry name" value="ZINC FINGER PROTEIN 37 HOMOLOG"/>
    <property type="match status" value="1"/>
</dbReference>
<evidence type="ECO:0000256" key="9">
    <source>
        <dbReference type="ARBA" id="ARBA00022833"/>
    </source>
</evidence>
<dbReference type="Gene3D" id="1.10.4020.10">
    <property type="entry name" value="DNA breaking-rejoining enzymes"/>
    <property type="match status" value="1"/>
</dbReference>
<feature type="domain" description="C2H2-type" evidence="17">
    <location>
        <begin position="511"/>
        <end position="538"/>
    </location>
</feature>
<keyword evidence="8 14" id="KW-0863">Zinc-finger</keyword>
<keyword evidence="21 22" id="KW-0675">Receptor</keyword>
<dbReference type="FunFam" id="1.10.4020.10:FF:000001">
    <property type="entry name" value="zinc finger protein 263 isoform X1"/>
    <property type="match status" value="1"/>
</dbReference>
<keyword evidence="20" id="KW-1185">Reference proteome</keyword>
<reference key="1">
    <citation type="submission" date="2019-01" db="UniProtKB">
        <authorList>
            <consortium name="RefSeq"/>
        </authorList>
    </citation>
    <scope>IDENTIFICATION</scope>
</reference>
<feature type="domain" description="C2H2-type" evidence="17">
    <location>
        <begin position="483"/>
        <end position="510"/>
    </location>
</feature>
<comment type="subcellular location">
    <subcellularLocation>
        <location evidence="2">Cytoplasm</location>
    </subcellularLocation>
    <subcellularLocation>
        <location evidence="1 15">Nucleus</location>
    </subcellularLocation>
</comment>
<feature type="compositionally biased region" description="Polar residues" evidence="16">
    <location>
        <begin position="366"/>
        <end position="377"/>
    </location>
</feature>
<dbReference type="FunFam" id="3.30.160.60:FF:000953">
    <property type="entry name" value="Zinc finger protein 691"/>
    <property type="match status" value="1"/>
</dbReference>
<feature type="domain" description="KRAB" evidence="19">
    <location>
        <begin position="290"/>
        <end position="363"/>
    </location>
</feature>
<dbReference type="FunFam" id="3.30.160.60:FF:000965">
    <property type="entry name" value="Neurotrophin receptor-interacting factor homolog"/>
    <property type="match status" value="1"/>
</dbReference>
<feature type="domain" description="SCAN box" evidence="18">
    <location>
        <begin position="161"/>
        <end position="239"/>
    </location>
</feature>
<dbReference type="GO" id="GO:0000981">
    <property type="term" value="F:DNA-binding transcription factor activity, RNA polymerase II-specific"/>
    <property type="evidence" value="ECO:0007669"/>
    <property type="project" value="TreeGrafter"/>
</dbReference>
<dbReference type="SMART" id="SM00431">
    <property type="entry name" value="SCAN"/>
    <property type="match status" value="1"/>
</dbReference>
<dbReference type="PROSITE" id="PS50805">
    <property type="entry name" value="KRAB"/>
    <property type="match status" value="2"/>
</dbReference>
<comment type="similarity">
    <text evidence="3">Belongs to the krueppel C2H2-type zinc-finger protein family.</text>
</comment>
<evidence type="ECO:0000256" key="7">
    <source>
        <dbReference type="ARBA" id="ARBA00022737"/>
    </source>
</evidence>
<dbReference type="GO" id="GO:0005737">
    <property type="term" value="C:cytoplasm"/>
    <property type="evidence" value="ECO:0007669"/>
    <property type="project" value="UniProtKB-SubCell"/>
</dbReference>
<protein>
    <submittedName>
        <fullName evidence="21 22">Neurotrophin receptor-interacting factor homolog isoform X1</fullName>
    </submittedName>
</protein>
<feature type="region of interest" description="Disordered" evidence="16">
    <location>
        <begin position="340"/>
        <end position="412"/>
    </location>
</feature>
<dbReference type="FunFam" id="3.30.160.60:FF:001712">
    <property type="entry name" value="Neurotrophin receptor-interacting factor homolog"/>
    <property type="match status" value="1"/>
</dbReference>
<dbReference type="InterPro" id="IPR003309">
    <property type="entry name" value="SCAN_dom"/>
</dbReference>
<dbReference type="CDD" id="cd07765">
    <property type="entry name" value="KRAB_A-box"/>
    <property type="match status" value="2"/>
</dbReference>
<dbReference type="PROSITE" id="PS50157">
    <property type="entry name" value="ZINC_FINGER_C2H2_2"/>
    <property type="match status" value="5"/>
</dbReference>
<feature type="compositionally biased region" description="Basic and acidic residues" evidence="16">
    <location>
        <begin position="340"/>
        <end position="365"/>
    </location>
</feature>
<feature type="domain" description="C2H2-type" evidence="17">
    <location>
        <begin position="595"/>
        <end position="622"/>
    </location>
</feature>
<dbReference type="Proteomes" id="UP000286641">
    <property type="component" value="Unplaced"/>
</dbReference>
<dbReference type="SUPFAM" id="SSF109640">
    <property type="entry name" value="KRAB domain (Kruppel-associated box)"/>
    <property type="match status" value="2"/>
</dbReference>
<dbReference type="FunFam" id="3.30.160.60:FF:001429">
    <property type="entry name" value="neurotrophin receptor-interacting factor homolog"/>
    <property type="match status" value="1"/>
</dbReference>
<keyword evidence="5" id="KW-0678">Repressor</keyword>
<dbReference type="GO" id="GO:0008270">
    <property type="term" value="F:zinc ion binding"/>
    <property type="evidence" value="ECO:0007669"/>
    <property type="project" value="UniProtKB-KW"/>
</dbReference>
<dbReference type="InterPro" id="IPR036051">
    <property type="entry name" value="KRAB_dom_sf"/>
</dbReference>
<feature type="region of interest" description="Disordered" evidence="16">
    <location>
        <begin position="442"/>
        <end position="461"/>
    </location>
</feature>
<dbReference type="InterPro" id="IPR038269">
    <property type="entry name" value="SCAN_sf"/>
</dbReference>
<dbReference type="Pfam" id="PF00096">
    <property type="entry name" value="zf-C2H2"/>
    <property type="match status" value="5"/>
</dbReference>
<keyword evidence="6" id="KW-0479">Metal-binding</keyword>
<dbReference type="Pfam" id="PF02023">
    <property type="entry name" value="SCAN"/>
    <property type="match status" value="1"/>
</dbReference>
<dbReference type="CDD" id="cd07936">
    <property type="entry name" value="SCAN"/>
    <property type="match status" value="1"/>
</dbReference>
<evidence type="ECO:0000256" key="3">
    <source>
        <dbReference type="ARBA" id="ARBA00006991"/>
    </source>
</evidence>
<dbReference type="PROSITE" id="PS00028">
    <property type="entry name" value="ZINC_FINGER_C2H2_1"/>
    <property type="match status" value="5"/>
</dbReference>
<evidence type="ECO:0000313" key="20">
    <source>
        <dbReference type="Proteomes" id="UP000286641"/>
    </source>
</evidence>
<dbReference type="InterPro" id="IPR036236">
    <property type="entry name" value="Znf_C2H2_sf"/>
</dbReference>
<sequence>MSSGLPTAWFREPVTFEDVTLGFTSEEWGLLDLEQKSLYREVMLENYRNLVSVEHQLSKPDVVSQLEEEEALWSVERGIPQDTFSEYPVAQLDPQLDPLPAGNPLMKIKVVEVLTLNQEVARPRNAQIRALYAEDEGLSPDVLGEPTQQLGKHPADPEAARQRFRGFCFEEVAGPREALARLRELCRQWLRPEAHSKEQMLELLVLEQFLGALPRKLRMWVESQHPEDCQEAVSLVEDVTWISEEETLPAQDPSCSLQTTAPQEEKEENMTTWPAKAPPEAQTVALQEPVTFLDVAVDFSKEEWGLLDLTQRTEYHDVMLETFGHLVSVGWETTLESKELTTKSDIPEKEPAHDLKMEEFSRDDTWSPTSRDVSQGEAQEVLDTALKQVEPTQEETLPQKSPPSRANTSLVTSHISLQKTLPRKRLRKRGSQVKKVTRGPCVKVHQKGHKGEKARENSGCGRAFSRSAQQITFTRIHKGSQVCRCSECGKTFRNPRYFSVHKKIHTGEKPYVCQDCGKAFVQSSSLTQHQRVHTGERPFECHECGRTFNDRSAISQHLRTHTGAKPYQCQDCGKAFRQSSHLIRHQRTHTGERPYTCNKCGKAFTQSSHLIGHQKTHSGVKCKKKQPTS</sequence>
<dbReference type="SUPFAM" id="SSF47353">
    <property type="entry name" value="Retrovirus capsid dimerization domain-like"/>
    <property type="match status" value="1"/>
</dbReference>
<dbReference type="GO" id="GO:0000977">
    <property type="term" value="F:RNA polymerase II transcription regulatory region sequence-specific DNA binding"/>
    <property type="evidence" value="ECO:0007669"/>
    <property type="project" value="TreeGrafter"/>
</dbReference>
<gene>
    <name evidence="21 22" type="primary">LOC112806581</name>
    <name evidence="23 24" type="synonym">ZNF274</name>
</gene>
<evidence type="ECO:0000256" key="15">
    <source>
        <dbReference type="PROSITE-ProRule" id="PRU00187"/>
    </source>
</evidence>
<dbReference type="SUPFAM" id="SSF57667">
    <property type="entry name" value="beta-beta-alpha zinc fingers"/>
    <property type="match status" value="3"/>
</dbReference>
<keyword evidence="9" id="KW-0862">Zinc</keyword>
<keyword evidence="10" id="KW-0805">Transcription regulation</keyword>
<evidence type="ECO:0000313" key="24">
    <source>
        <dbReference type="RefSeq" id="XP_025705086.1"/>
    </source>
</evidence>
<evidence type="ECO:0000256" key="11">
    <source>
        <dbReference type="ARBA" id="ARBA00023125"/>
    </source>
</evidence>
<dbReference type="RefSeq" id="XP_025705086.1">
    <property type="nucleotide sequence ID" value="XM_025849301.1"/>
</dbReference>
<dbReference type="SMART" id="SM00355">
    <property type="entry name" value="ZnF_C2H2"/>
    <property type="match status" value="5"/>
</dbReference>
<evidence type="ECO:0000256" key="5">
    <source>
        <dbReference type="ARBA" id="ARBA00022491"/>
    </source>
</evidence>
<dbReference type="FunFam" id="3.30.160.60:FF:000737">
    <property type="entry name" value="Zinc finger protein 565"/>
    <property type="match status" value="1"/>
</dbReference>
<evidence type="ECO:0000313" key="21">
    <source>
        <dbReference type="RefSeq" id="XP_025704690.1"/>
    </source>
</evidence>
<evidence type="ECO:0000256" key="12">
    <source>
        <dbReference type="ARBA" id="ARBA00023163"/>
    </source>
</evidence>
<feature type="compositionally biased region" description="Polar residues" evidence="16">
    <location>
        <begin position="390"/>
        <end position="412"/>
    </location>
</feature>
<evidence type="ECO:0000256" key="10">
    <source>
        <dbReference type="ARBA" id="ARBA00023015"/>
    </source>
</evidence>
<dbReference type="Gene3D" id="6.10.140.140">
    <property type="match status" value="2"/>
</dbReference>
<name>A0A3Q7MD67_CALUR</name>
<dbReference type="AlphaFoldDB" id="A0A3Q7MD67"/>
<evidence type="ECO:0000256" key="16">
    <source>
        <dbReference type="SAM" id="MobiDB-lite"/>
    </source>
</evidence>
<keyword evidence="4" id="KW-0963">Cytoplasm</keyword>
<evidence type="ECO:0000259" key="18">
    <source>
        <dbReference type="PROSITE" id="PS50804"/>
    </source>
</evidence>
<dbReference type="GO" id="GO:0005634">
    <property type="term" value="C:nucleus"/>
    <property type="evidence" value="ECO:0007669"/>
    <property type="project" value="UniProtKB-SubCell"/>
</dbReference>
<feature type="domain" description="KRAB" evidence="19">
    <location>
        <begin position="14"/>
        <end position="85"/>
    </location>
</feature>
<dbReference type="PANTHER" id="PTHR24381">
    <property type="entry name" value="ZINC FINGER PROTEIN"/>
    <property type="match status" value="1"/>
</dbReference>
<dbReference type="RefSeq" id="XP_025705085.1">
    <property type="nucleotide sequence ID" value="XM_025849300.1"/>
</dbReference>
<keyword evidence="7" id="KW-0677">Repeat</keyword>
<dbReference type="RefSeq" id="XP_025704690.1">
    <property type="nucleotide sequence ID" value="XM_025848905.1"/>
</dbReference>
<evidence type="ECO:0000313" key="23">
    <source>
        <dbReference type="RefSeq" id="XP_025705085.1"/>
    </source>
</evidence>
<evidence type="ECO:0000256" key="8">
    <source>
        <dbReference type="ARBA" id="ARBA00022771"/>
    </source>
</evidence>